<evidence type="ECO:0000313" key="2">
    <source>
        <dbReference type="Proteomes" id="UP000199582"/>
    </source>
</evidence>
<keyword evidence="2" id="KW-1185">Reference proteome</keyword>
<dbReference type="Pfam" id="PF13704">
    <property type="entry name" value="Glyco_tranf_2_4"/>
    <property type="match status" value="1"/>
</dbReference>
<sequence>MTLNRSAMPVEPANGGPRIIMTTMKNEGPFMLEWVAHNLTIGFTGFVIFTNDCEDGTDLIATRLEELGYCSHRPNPVTDGSPPQHKALRRAIFHPWVQQAEWLMCLDVDEFINLREGLKTLDDLFAALGDCDAVSLAWKLFGCGGIEEYSDTPMTRQFILADAEDDPANGRATGFKTLFRNNGLFRKYNPHRPKGVPEGREAQVRWSDCGGNLRPMEKISWRAWPGFSHQYARLHHYSVRSIDSFLVKRDRGRTNHIAREQTEHYWADMNVNRTEDRSILPHADRARSLLDALRADPVLGRLHQEACDWHRARIADLRQRPGWEEFRDWLRANAIKTTAMITQKDY</sequence>
<proteinExistence type="predicted"/>
<reference evidence="1 2" key="1">
    <citation type="submission" date="2016-10" db="EMBL/GenBank/DDBJ databases">
        <authorList>
            <person name="de Groot N.N."/>
        </authorList>
    </citation>
    <scope>NUCLEOTIDE SEQUENCE [LARGE SCALE GENOMIC DNA]</scope>
    <source>
        <strain evidence="1 2">DSM 100674</strain>
    </source>
</reference>
<evidence type="ECO:0000313" key="1">
    <source>
        <dbReference type="EMBL" id="SEK22429.1"/>
    </source>
</evidence>
<protein>
    <submittedName>
        <fullName evidence="1">Glycosyl transferase family 2</fullName>
    </submittedName>
</protein>
<dbReference type="AlphaFoldDB" id="A0A1H7F8M0"/>
<dbReference type="EMBL" id="FOAG01000001">
    <property type="protein sequence ID" value="SEK22429.1"/>
    <property type="molecule type" value="Genomic_DNA"/>
</dbReference>
<organism evidence="1 2">
    <name type="scientific">Roseovarius azorensis</name>
    <dbReference type="NCBI Taxonomy" id="1287727"/>
    <lineage>
        <taxon>Bacteria</taxon>
        <taxon>Pseudomonadati</taxon>
        <taxon>Pseudomonadota</taxon>
        <taxon>Alphaproteobacteria</taxon>
        <taxon>Rhodobacterales</taxon>
        <taxon>Roseobacteraceae</taxon>
        <taxon>Roseovarius</taxon>
    </lineage>
</organism>
<gene>
    <name evidence="1" type="ORF">SAMN05443999_10119</name>
</gene>
<name>A0A1H7F8M0_9RHOB</name>
<dbReference type="STRING" id="1287727.SAMN05443999_10119"/>
<dbReference type="RefSeq" id="WP_245770557.1">
    <property type="nucleotide sequence ID" value="NZ_FOAG01000001.1"/>
</dbReference>
<dbReference type="Proteomes" id="UP000199582">
    <property type="component" value="Unassembled WGS sequence"/>
</dbReference>
<dbReference type="GO" id="GO:0016740">
    <property type="term" value="F:transferase activity"/>
    <property type="evidence" value="ECO:0007669"/>
    <property type="project" value="UniProtKB-KW"/>
</dbReference>
<accession>A0A1H7F8M0</accession>
<keyword evidence="1" id="KW-0808">Transferase</keyword>